<dbReference type="GeneID" id="88849085"/>
<dbReference type="InterPro" id="IPR004603">
    <property type="entry name" value="DNA_mismatch_endonuc_vsr"/>
</dbReference>
<dbReference type="SUPFAM" id="SSF52980">
    <property type="entry name" value="Restriction endonuclease-like"/>
    <property type="match status" value="1"/>
</dbReference>
<dbReference type="NCBIfam" id="TIGR00632">
    <property type="entry name" value="vsr"/>
    <property type="match status" value="1"/>
</dbReference>
<dbReference type="GO" id="GO:0006298">
    <property type="term" value="P:mismatch repair"/>
    <property type="evidence" value="ECO:0007669"/>
    <property type="project" value="InterPro"/>
</dbReference>
<keyword evidence="2" id="KW-0255">Endonuclease</keyword>
<keyword evidence="5" id="KW-0234">DNA repair</keyword>
<organism evidence="7 8">
    <name type="scientific">Parolsenella catena</name>
    <dbReference type="NCBI Taxonomy" id="2003188"/>
    <lineage>
        <taxon>Bacteria</taxon>
        <taxon>Bacillati</taxon>
        <taxon>Actinomycetota</taxon>
        <taxon>Coriobacteriia</taxon>
        <taxon>Coriobacteriales</taxon>
        <taxon>Atopobiaceae</taxon>
        <taxon>Parolsenella</taxon>
    </lineage>
</organism>
<dbReference type="RefSeq" id="WP_126422133.1">
    <property type="nucleotide sequence ID" value="NZ_AP019367.1"/>
</dbReference>
<dbReference type="CDD" id="cd00221">
    <property type="entry name" value="Vsr"/>
    <property type="match status" value="1"/>
</dbReference>
<dbReference type="Gene3D" id="3.40.960.10">
    <property type="entry name" value="VSR Endonuclease"/>
    <property type="match status" value="1"/>
</dbReference>
<evidence type="ECO:0000256" key="2">
    <source>
        <dbReference type="ARBA" id="ARBA00022759"/>
    </source>
</evidence>
<keyword evidence="4" id="KW-0378">Hydrolase</keyword>
<evidence type="ECO:0000256" key="1">
    <source>
        <dbReference type="ARBA" id="ARBA00022722"/>
    </source>
</evidence>
<dbReference type="InterPro" id="IPR011335">
    <property type="entry name" value="Restrct_endonuc-II-like"/>
</dbReference>
<gene>
    <name evidence="7" type="primary">vsr</name>
    <name evidence="7" type="ORF">Pcatena_09510</name>
</gene>
<dbReference type="AlphaFoldDB" id="A0A3G9K7J8"/>
<evidence type="ECO:0000256" key="3">
    <source>
        <dbReference type="ARBA" id="ARBA00022763"/>
    </source>
</evidence>
<comment type="similarity">
    <text evidence="6">Belongs to the Vsr family.</text>
</comment>
<keyword evidence="3" id="KW-0227">DNA damage</keyword>
<evidence type="ECO:0000313" key="8">
    <source>
        <dbReference type="Proteomes" id="UP000273154"/>
    </source>
</evidence>
<dbReference type="GO" id="GO:0016787">
    <property type="term" value="F:hydrolase activity"/>
    <property type="evidence" value="ECO:0007669"/>
    <property type="project" value="UniProtKB-KW"/>
</dbReference>
<dbReference type="Proteomes" id="UP000273154">
    <property type="component" value="Chromosome"/>
</dbReference>
<dbReference type="Pfam" id="PF03852">
    <property type="entry name" value="Vsr"/>
    <property type="match status" value="1"/>
</dbReference>
<proteinExistence type="inferred from homology"/>
<sequence length="186" mass="21248">MVSEATRHVMQANKSKNTKPELKVRAALRAAGLPGYRLHWKAAPGKPDICYPGRKVAIFVNGCFWHRCPYCALSTPKTNVEFWTAKFERNRARDQRDCEELANTGWTVVVIWECRLKRGRFDATMDELVRIVRAAGQDEPSPWPPRSRCVPAAPDLAWPATGRVIEIGSAPARLHRQRARMLRHRH</sequence>
<evidence type="ECO:0000256" key="6">
    <source>
        <dbReference type="ARBA" id="ARBA00029466"/>
    </source>
</evidence>
<evidence type="ECO:0000313" key="7">
    <source>
        <dbReference type="EMBL" id="BBH50364.1"/>
    </source>
</evidence>
<name>A0A3G9K7J8_9ACTN</name>
<reference evidence="8" key="1">
    <citation type="submission" date="2018-11" db="EMBL/GenBank/DDBJ databases">
        <title>Comparative genomics of Parolsenella catena and Libanicoccus massiliensis: Reclassification of Libanicoccus massiliensis as Parolsenella massiliensis comb. nov.</title>
        <authorList>
            <person name="Sakamoto M."/>
            <person name="Ikeyama N."/>
            <person name="Murakami T."/>
            <person name="Mori H."/>
            <person name="Yuki M."/>
            <person name="Ohkuma M."/>
        </authorList>
    </citation>
    <scope>NUCLEOTIDE SEQUENCE [LARGE SCALE GENOMIC DNA]</scope>
    <source>
        <strain evidence="8">JCM 31932</strain>
    </source>
</reference>
<evidence type="ECO:0000256" key="4">
    <source>
        <dbReference type="ARBA" id="ARBA00022801"/>
    </source>
</evidence>
<keyword evidence="1" id="KW-0540">Nuclease</keyword>
<dbReference type="OrthoDB" id="9801520at2"/>
<protein>
    <submittedName>
        <fullName evidence="7">DNA mismatch repair protein Vsr</fullName>
    </submittedName>
</protein>
<dbReference type="KEGG" id="pcat:Pcatena_09510"/>
<evidence type="ECO:0000256" key="5">
    <source>
        <dbReference type="ARBA" id="ARBA00023204"/>
    </source>
</evidence>
<dbReference type="GO" id="GO:0004519">
    <property type="term" value="F:endonuclease activity"/>
    <property type="evidence" value="ECO:0007669"/>
    <property type="project" value="UniProtKB-KW"/>
</dbReference>
<dbReference type="EMBL" id="AP019367">
    <property type="protein sequence ID" value="BBH50364.1"/>
    <property type="molecule type" value="Genomic_DNA"/>
</dbReference>
<keyword evidence="8" id="KW-1185">Reference proteome</keyword>
<accession>A0A3G9K7J8</accession>